<dbReference type="NCBIfam" id="TIGR01901">
    <property type="entry name" value="adhes_NPXG"/>
    <property type="match status" value="1"/>
</dbReference>
<evidence type="ECO:0000313" key="3">
    <source>
        <dbReference type="EMBL" id="MEN8638242.1"/>
    </source>
</evidence>
<sequence>MDVRFFAFLAGRPSAAIQPREQFCGLPKRALALLLANVMFWQPLWAQAEGIAISGPGTSLGQAGNGVPIVNIAAPNGSGLSHNQFSDYNVGREGLILNNATGRTQSTQLGGIILGNPNLQGAAASTILNEVTGSNPSHLRGFTEVAGQSARVIVANPHGITCDGCGFINTPRVTLSTGKPILDGSGQVRSYQVDGGAIAIEGTGLDARNVDRFELITRSAKVNAKLHAKQLDIVTGRNDVDANTLKATARASDGSPAPSLAIDSTALGGMYAGAIRLVGTEQGVGVRLAGDMAVDAGDLDIDASGKLTLANASAGRDVKLKADEVELTGSTYAGRNASVNSSGDVQVSQSLAARQHVKVDGAQVRNQGVIEAGVEPDKRRNDSADLSLTSTGLLNSGQIVASRDLAVTVSDTLVNSGGLKGQRQTVVADTLDNRGGKVLADSELKVTSRVLDNRAAGALSSDGSTTVIARERLENQGGSVVGNTVEATFDRLDNQGGSLVAREGEATVTAHQQLNNGGGTLQAKTHLQVNGGELLNQGGALLGASVTLDGTSVDNSQKGRVVADEGELKVKASGAVNNSGGRLQATVANVDISAASLDNQGGVVVGQQAAKVTASNGTLDNRAGQLLGSRLELTADTVDNRVGGQLLAGSEGLLIKANTVRNQQGKLLAGGSLAELLLGAGRLDNQQGNLTASAINLVAGDADNSGGTLASLAGNQQLTVQRLINQNGLIEASQAIELDAQTLDNSQNGRVIAHAGDKTRIELGGELDNRGGRIASASTDLEVKAASLLNQGGTLEHVAQGNLLMNSASFSGNQGTVSGLGSGTWTFGSVDGVGTWHTNTGLHISGLQHLTLNSGERIASAGDLRLAGGQLTNAGELVSDGKLTLEMTGDLINQGLFSSLKAMAISGNDLTQDGGRMASKEAMTLTLDGALSNRGRLTSSQTLAITAASIDNQGTLGAQGKTTLHARSAINNQQDSLLFASGPLELRGVSLLNHYGDIYSKGDLSFAALDGGKAASLRNLSGSIESEGNIDIKVDYLENAKAKFVHGETIAGRFIRINCTDCSGGRHTGTYIVTTTYKGTVASDSPAARLLANRDMTLEATTVDNRQSLLAANGNLTAEAQNFYNRGLTLDNRIEEISHWLPGVSQSAYRAAEAATHAWNAQYAGLPIELQAPIPTEVTQYPVSSRTSQVLPGTDTAYAGSIQAGGKLALNVSNELVNGTLDAHSHTQLTGKALDSAATGAGDIQVTLGTQAGDPGLPTDVKRVETLAADGSTQVSFVPVDFSGTPFVGVDPTALPSFRLPQGEYGLFVRNQNPTASYLIETNPELTDPGRFMASDYLLGHLGFDPDQAWRRLGDGRYETRLVADAVRAQTGQRFLADGLSSDYEQFKYLMDNAVASKDALGLAVGVRLSEEQVAALSHDIVWMESREVEGEQVLAPVLYLAKVDSRNLRGGSLIQGRDLQLVTGHDLKNVGTLRASNDLSAVAGGSLYQGGLAQANEHLALLARDSLRNALAGEIRGNQVSLVSLEGDILNDRTATEVAVGSGSQTRVDAGSLISARGGLTMNAAGDLTNKGRISSGGDLTAQAGGDINLLAVQDRTLTREALRRGLRTEETVTQLGSSLEAAGDVTLKAGGNLNVVASNAKAGKSLDASAEGDINVVAGEDVHNDESRYKKGGKKVHEIAEHSRQVAASLTAGEDLEIRAGHDVNLIASKFKAGGEAYLYAGNDLNLIAGRERDYTLYDMKKKGSWGSKQTRRDEVTQITHVGTEITSGGDLTLESGRDQLYQVAKLDSGKDINLISGGAITFEGVKDLHEESHTKSSNSAFWISAKGKGSTDETLRQTQIRAAGAITIKAVEGLRIDLKQVDQQTVSQAIDAMVAADPQLAWIKAAQQRGDVDWRQVREVHESFKYDTSGLGPASQLIIAIALAAVMGPMMVGMGTMVQAGAVSVATKATVSTIDNRGNLGAAFKDVTSSDSIKGYAVSMATAGAAQSLGYDPGVMGFNGASLKTVMLKAAADATIKTAVYGGSFKDNLGSALLNTAASAGGAVAAGKIGDLGWVDGSLDKVLLHATLGGLMAEVMGSDFRTGAIAGGANEALVGLLGDKLLPANLTPGTPEHFQAQANLVALSKIVGVLGAAATEGDLDVAAQVAENGTRYNYLLHEEIRNRTKEYDGCKGEGKCEDAVLKRYAELDMARNANLPGLCKNDPGQCVAIMKQLASESGANYALMDSIRHESVNHAVGVLLALQSNDEAISTIQSELTRLEYGDGTAFVLQVFQMAAAGNLAKNARAGGAKANVGSVTHVSGVNLSKSQSKMIADFESAGYPKKPVVSPASGKVVGTQYILPDGSRVRVMQADGRSPQRASFENSNGGPVDPTTGKPPQPPQGLSKAERKQWIRERTHIEQVD</sequence>
<evidence type="ECO:0000259" key="2">
    <source>
        <dbReference type="SMART" id="SM00912"/>
    </source>
</evidence>
<dbReference type="SUPFAM" id="SSF51126">
    <property type="entry name" value="Pectin lyase-like"/>
    <property type="match status" value="1"/>
</dbReference>
<name>A0ABV0D944_9PSED</name>
<keyword evidence="4" id="KW-1185">Reference proteome</keyword>
<dbReference type="NCBIfam" id="TIGR01731">
    <property type="entry name" value="fil_hemag_20aa"/>
    <property type="match status" value="20"/>
</dbReference>
<dbReference type="Pfam" id="PF13332">
    <property type="entry name" value="Fil_haemagg_2"/>
    <property type="match status" value="3"/>
</dbReference>
<organism evidence="3 4">
    <name type="scientific">Pseudomonas sichuanensis</name>
    <dbReference type="NCBI Taxonomy" id="2213015"/>
    <lineage>
        <taxon>Bacteria</taxon>
        <taxon>Pseudomonadati</taxon>
        <taxon>Pseudomonadota</taxon>
        <taxon>Gammaproteobacteria</taxon>
        <taxon>Pseudomonadales</taxon>
        <taxon>Pseudomonadaceae</taxon>
        <taxon>Pseudomonas</taxon>
    </lineage>
</organism>
<dbReference type="SMART" id="SM00912">
    <property type="entry name" value="Haemagg_act"/>
    <property type="match status" value="1"/>
</dbReference>
<feature type="compositionally biased region" description="Polar residues" evidence="1">
    <location>
        <begin position="2360"/>
        <end position="2369"/>
    </location>
</feature>
<evidence type="ECO:0000313" key="4">
    <source>
        <dbReference type="Proteomes" id="UP001424532"/>
    </source>
</evidence>
<dbReference type="InterPro" id="IPR008619">
    <property type="entry name" value="Filamentous_hemagglutn_rpt"/>
</dbReference>
<proteinExistence type="predicted"/>
<comment type="caution">
    <text evidence="3">The sequence shown here is derived from an EMBL/GenBank/DDBJ whole genome shotgun (WGS) entry which is preliminary data.</text>
</comment>
<protein>
    <submittedName>
        <fullName evidence="3">DUF637 domain-containing protein</fullName>
    </submittedName>
</protein>
<dbReference type="Proteomes" id="UP001424532">
    <property type="component" value="Unassembled WGS sequence"/>
</dbReference>
<accession>A0ABV0D944</accession>
<dbReference type="RefSeq" id="WP_347148420.1">
    <property type="nucleotide sequence ID" value="NZ_JBDLYL010000001.1"/>
</dbReference>
<dbReference type="InterPro" id="IPR025157">
    <property type="entry name" value="Hemagglutinin_rpt"/>
</dbReference>
<gene>
    <name evidence="3" type="ORF">ABFE88_01050</name>
</gene>
<evidence type="ECO:0000256" key="1">
    <source>
        <dbReference type="SAM" id="MobiDB-lite"/>
    </source>
</evidence>
<dbReference type="EMBL" id="JBDLYL010000001">
    <property type="protein sequence ID" value="MEN8638242.1"/>
    <property type="molecule type" value="Genomic_DNA"/>
</dbReference>
<feature type="region of interest" description="Disordered" evidence="1">
    <location>
        <begin position="2348"/>
        <end position="2393"/>
    </location>
</feature>
<feature type="domain" description="Filamentous haemagglutinin FhaB/tRNA nuclease CdiA-like TPS" evidence="2">
    <location>
        <begin position="64"/>
        <end position="185"/>
    </location>
</feature>
<dbReference type="InterPro" id="IPR012334">
    <property type="entry name" value="Pectin_lyas_fold"/>
</dbReference>
<dbReference type="Pfam" id="PF04830">
    <property type="entry name" value="DUF637"/>
    <property type="match status" value="1"/>
</dbReference>
<dbReference type="Pfam" id="PF05594">
    <property type="entry name" value="Fil_haemagg"/>
    <property type="match status" value="9"/>
</dbReference>
<dbReference type="Pfam" id="PF05860">
    <property type="entry name" value="TPS"/>
    <property type="match status" value="1"/>
</dbReference>
<dbReference type="InterPro" id="IPR010069">
    <property type="entry name" value="CdiA_FHA1_rpt"/>
</dbReference>
<dbReference type="InterPro" id="IPR006915">
    <property type="entry name" value="DUF637_hemagglutn_put"/>
</dbReference>
<dbReference type="InterPro" id="IPR011050">
    <property type="entry name" value="Pectin_lyase_fold/virulence"/>
</dbReference>
<dbReference type="InterPro" id="IPR008638">
    <property type="entry name" value="FhaB/CdiA-like_TPS"/>
</dbReference>
<reference evidence="3 4" key="1">
    <citation type="submission" date="2024-05" db="EMBL/GenBank/DDBJ databases">
        <title>Sequence of Lycoming College course isolates.</title>
        <authorList>
            <person name="Reigle C.A."/>
            <person name="Newman J.D."/>
        </authorList>
    </citation>
    <scope>NUCLEOTIDE SEQUENCE [LARGE SCALE GENOMIC DNA]</scope>
    <source>
        <strain evidence="3 4">CAR-09</strain>
    </source>
</reference>
<dbReference type="Gene3D" id="2.160.20.10">
    <property type="entry name" value="Single-stranded right-handed beta-helix, Pectin lyase-like"/>
    <property type="match status" value="1"/>
</dbReference>